<evidence type="ECO:0000259" key="2">
    <source>
        <dbReference type="PROSITE" id="PS50041"/>
    </source>
</evidence>
<accession>A0A194RL20</accession>
<dbReference type="Proteomes" id="UP000053240">
    <property type="component" value="Unassembled WGS sequence"/>
</dbReference>
<evidence type="ECO:0000313" key="4">
    <source>
        <dbReference type="Proteomes" id="UP000053240"/>
    </source>
</evidence>
<feature type="domain" description="C-type lectin" evidence="2">
    <location>
        <begin position="311"/>
        <end position="436"/>
    </location>
</feature>
<dbReference type="InterPro" id="IPR050111">
    <property type="entry name" value="C-type_lectin/snaclec_domain"/>
</dbReference>
<dbReference type="PANTHER" id="PTHR22803">
    <property type="entry name" value="MANNOSE, PHOSPHOLIPASE, LECTIN RECEPTOR RELATED"/>
    <property type="match status" value="1"/>
</dbReference>
<dbReference type="SUPFAM" id="SSF56436">
    <property type="entry name" value="C-type lectin-like"/>
    <property type="match status" value="2"/>
</dbReference>
<dbReference type="InParanoid" id="A0A194RL20"/>
<dbReference type="PROSITE" id="PS50041">
    <property type="entry name" value="C_TYPE_LECTIN_2"/>
    <property type="match status" value="2"/>
</dbReference>
<dbReference type="CDD" id="cd00037">
    <property type="entry name" value="CLECT"/>
    <property type="match status" value="2"/>
</dbReference>
<evidence type="ECO:0000313" key="3">
    <source>
        <dbReference type="EMBL" id="KPJ16676.1"/>
    </source>
</evidence>
<keyword evidence="4" id="KW-1185">Reference proteome</keyword>
<sequence>MTEIPSSSYSVQMRLVIRNIQRSDLGGYKCISKNSIGDAEGNIRLYEMELPHRKSRIEEENDTASEESNDVRSSLQGPLREGGNRVEDAGFLGGGGPPASTARRVLPTAFCLITTLILNGLHLKQERETITQYVRWYVCEYPGAACCSFDVTLRISSASCNAQKFRMDYMWAHAFKTFYRLHDLATNWQQARQICEAEGTSLLVPGSLEEMENLKLLISNMKAHYTAIFIGIHDQFSEGEPITGTVLELLWADGRPDNGNDTEDCVVMTREGLFDDRPCYDIYPFVCKILGNESRFNDKCEGYDMGYVFHENGKCYKFHSEPLSWYDAYHVCMLEEGSLCVINSAEEASLVVSMLGEHLNNNAPDSHILHIGFTDLMFPFQYRTITGETLEEAGYSSWSPLQESIRKLRNYRCGALSRTGFLKTTSCLNPAMFLCEKSKKSTSE</sequence>
<dbReference type="STRING" id="76193.A0A194RL20"/>
<dbReference type="InterPro" id="IPR001304">
    <property type="entry name" value="C-type_lectin-like"/>
</dbReference>
<proteinExistence type="predicted"/>
<dbReference type="InterPro" id="IPR036179">
    <property type="entry name" value="Ig-like_dom_sf"/>
</dbReference>
<dbReference type="SMART" id="SM00034">
    <property type="entry name" value="CLECT"/>
    <property type="match status" value="2"/>
</dbReference>
<dbReference type="Gene3D" id="3.10.100.10">
    <property type="entry name" value="Mannose-Binding Protein A, subunit A"/>
    <property type="match status" value="2"/>
</dbReference>
<dbReference type="Gene3D" id="2.60.40.10">
    <property type="entry name" value="Immunoglobulins"/>
    <property type="match status" value="1"/>
</dbReference>
<dbReference type="AlphaFoldDB" id="A0A194RL20"/>
<protein>
    <submittedName>
        <fullName evidence="3">Hemolymph lipopolysaccharide-binding protein</fullName>
    </submittedName>
</protein>
<organism evidence="3 4">
    <name type="scientific">Papilio machaon</name>
    <name type="common">Old World swallowtail butterfly</name>
    <dbReference type="NCBI Taxonomy" id="76193"/>
    <lineage>
        <taxon>Eukaryota</taxon>
        <taxon>Metazoa</taxon>
        <taxon>Ecdysozoa</taxon>
        <taxon>Arthropoda</taxon>
        <taxon>Hexapoda</taxon>
        <taxon>Insecta</taxon>
        <taxon>Pterygota</taxon>
        <taxon>Neoptera</taxon>
        <taxon>Endopterygota</taxon>
        <taxon>Lepidoptera</taxon>
        <taxon>Glossata</taxon>
        <taxon>Ditrysia</taxon>
        <taxon>Papilionoidea</taxon>
        <taxon>Papilionidae</taxon>
        <taxon>Papilioninae</taxon>
        <taxon>Papilio</taxon>
    </lineage>
</organism>
<evidence type="ECO:0000256" key="1">
    <source>
        <dbReference type="SAM" id="MobiDB-lite"/>
    </source>
</evidence>
<dbReference type="EMBL" id="KQ460207">
    <property type="protein sequence ID" value="KPJ16676.1"/>
    <property type="molecule type" value="Genomic_DNA"/>
</dbReference>
<dbReference type="InterPro" id="IPR016186">
    <property type="entry name" value="C-type_lectin-like/link_sf"/>
</dbReference>
<dbReference type="SUPFAM" id="SSF48726">
    <property type="entry name" value="Immunoglobulin"/>
    <property type="match status" value="1"/>
</dbReference>
<reference evidence="3 4" key="1">
    <citation type="journal article" date="2015" name="Nat. Commun.">
        <title>Outbred genome sequencing and CRISPR/Cas9 gene editing in butterflies.</title>
        <authorList>
            <person name="Li X."/>
            <person name="Fan D."/>
            <person name="Zhang W."/>
            <person name="Liu G."/>
            <person name="Zhang L."/>
            <person name="Zhao L."/>
            <person name="Fang X."/>
            <person name="Chen L."/>
            <person name="Dong Y."/>
            <person name="Chen Y."/>
            <person name="Ding Y."/>
            <person name="Zhao R."/>
            <person name="Feng M."/>
            <person name="Zhu Y."/>
            <person name="Feng Y."/>
            <person name="Jiang X."/>
            <person name="Zhu D."/>
            <person name="Xiang H."/>
            <person name="Feng X."/>
            <person name="Li S."/>
            <person name="Wang J."/>
            <person name="Zhang G."/>
            <person name="Kronforst M.R."/>
            <person name="Wang W."/>
        </authorList>
    </citation>
    <scope>NUCLEOTIDE SEQUENCE [LARGE SCALE GENOMIC DNA]</scope>
    <source>
        <strain evidence="3">Ya'a_city_454_Pm</strain>
        <tissue evidence="3">Whole body</tissue>
    </source>
</reference>
<name>A0A194RL20_PAPMA</name>
<feature type="compositionally biased region" description="Acidic residues" evidence="1">
    <location>
        <begin position="59"/>
        <end position="68"/>
    </location>
</feature>
<feature type="region of interest" description="Disordered" evidence="1">
    <location>
        <begin position="57"/>
        <end position="93"/>
    </location>
</feature>
<feature type="domain" description="C-type lectin" evidence="2">
    <location>
        <begin position="179"/>
        <end position="288"/>
    </location>
</feature>
<dbReference type="Pfam" id="PF00059">
    <property type="entry name" value="Lectin_C"/>
    <property type="match status" value="2"/>
</dbReference>
<gene>
    <name evidence="3" type="ORF">RR48_10275</name>
</gene>
<dbReference type="InterPro" id="IPR016187">
    <property type="entry name" value="CTDL_fold"/>
</dbReference>
<dbReference type="InterPro" id="IPR013783">
    <property type="entry name" value="Ig-like_fold"/>
</dbReference>